<dbReference type="STRING" id="40571.SAMN05660733_00150"/>
<evidence type="ECO:0008006" key="3">
    <source>
        <dbReference type="Google" id="ProtNLM"/>
    </source>
</evidence>
<accession>A0A1W1ZPK4</accession>
<organism evidence="1 2">
    <name type="scientific">Lentzea albidocapillata</name>
    <dbReference type="NCBI Taxonomy" id="40571"/>
    <lineage>
        <taxon>Bacteria</taxon>
        <taxon>Bacillati</taxon>
        <taxon>Actinomycetota</taxon>
        <taxon>Actinomycetes</taxon>
        <taxon>Pseudonocardiales</taxon>
        <taxon>Pseudonocardiaceae</taxon>
        <taxon>Lentzea</taxon>
    </lineage>
</organism>
<evidence type="ECO:0000313" key="2">
    <source>
        <dbReference type="Proteomes" id="UP000192840"/>
    </source>
</evidence>
<keyword evidence="2" id="KW-1185">Reference proteome</keyword>
<dbReference type="EMBL" id="FWYC01000003">
    <property type="protein sequence ID" value="SMC50326.1"/>
    <property type="molecule type" value="Genomic_DNA"/>
</dbReference>
<gene>
    <name evidence="1" type="ORF">SAMN05660733_00150</name>
</gene>
<dbReference type="Proteomes" id="UP000192840">
    <property type="component" value="Unassembled WGS sequence"/>
</dbReference>
<sequence length="530" mass="55721">MRSAKIRLPTGYPSWMENDRLRDRMAARKRRHLAVVMSVLVTSCTSQGAAGAMTAEVTAPSEKTAVLNAEPGAGSAIAVSSALFRSAPVVVVAAEADRAASAGAGTLAERLGVPALQVPASNATEPGIAAVRDEVGRLSPQVVLTVGADARREVEAWHGPAKVVGIDAPRDGVTATDLPAGLPAVQPAQPVNVTVLADAGRDDVAAVSTARAAGARIVAVHGVDPRGDPAAIDALRAEPPAALLALGKGFGSPERLRARVDTVVRGGLLPGGGQVLFPGRLLVCLYGHPDGPALGALGEQDLEGSIARVKKLAAEYEPLSDVPVVPALEIIATVAHGSPGPDGDYSGETDVEALRPWVERAGQEGVHVILDLQPGRARLVDQAKRYTPLLEMPHVGLAVDPEWKLGPDQVPLQQIGGVDASEINEVSAWLAELTAAKFLPQKLLVAHQFQLSMIRNEQALDTTRDEVQLLIHMDGQGTTGQKESTWDSVVEARPADLPMGWKNFYDEDKPMLTPEQTMAHEPKPSMVSYQ</sequence>
<name>A0A1W1ZPK4_9PSEU</name>
<evidence type="ECO:0000313" key="1">
    <source>
        <dbReference type="EMBL" id="SMC50326.1"/>
    </source>
</evidence>
<protein>
    <recommendedName>
        <fullName evidence="3">Lipoprotein</fullName>
    </recommendedName>
</protein>
<proteinExistence type="predicted"/>
<dbReference type="AlphaFoldDB" id="A0A1W1ZPK4"/>
<reference evidence="2" key="1">
    <citation type="submission" date="2017-04" db="EMBL/GenBank/DDBJ databases">
        <authorList>
            <person name="Varghese N."/>
            <person name="Submissions S."/>
        </authorList>
    </citation>
    <scope>NUCLEOTIDE SEQUENCE [LARGE SCALE GENOMIC DNA]</scope>
    <source>
        <strain evidence="2">DSM 44073</strain>
    </source>
</reference>
<dbReference type="eggNOG" id="COG3266">
    <property type="taxonomic scope" value="Bacteria"/>
</dbReference>